<proteinExistence type="predicted"/>
<evidence type="ECO:0000313" key="1">
    <source>
        <dbReference type="EMBL" id="WEG09106.1"/>
    </source>
</evidence>
<reference evidence="1 2" key="1">
    <citation type="submission" date="2023-03" db="EMBL/GenBank/DDBJ databases">
        <title>Genome sequence of Microbacterium sp. KACC 23027.</title>
        <authorList>
            <person name="Kim S."/>
            <person name="Heo J."/>
            <person name="Kwon S.-W."/>
        </authorList>
    </citation>
    <scope>NUCLEOTIDE SEQUENCE [LARGE SCALE GENOMIC DNA]</scope>
    <source>
        <strain evidence="1 2">KACC 23027</strain>
    </source>
</reference>
<keyword evidence="2" id="KW-1185">Reference proteome</keyword>
<organism evidence="1 2">
    <name type="scientific">Microbacterium horticulturae</name>
    <dbReference type="NCBI Taxonomy" id="3028316"/>
    <lineage>
        <taxon>Bacteria</taxon>
        <taxon>Bacillati</taxon>
        <taxon>Actinomycetota</taxon>
        <taxon>Actinomycetes</taxon>
        <taxon>Micrococcales</taxon>
        <taxon>Microbacteriaceae</taxon>
        <taxon>Microbacterium</taxon>
    </lineage>
</organism>
<evidence type="ECO:0000313" key="2">
    <source>
        <dbReference type="Proteomes" id="UP001214553"/>
    </source>
</evidence>
<protein>
    <submittedName>
        <fullName evidence="1">Uncharacterized protein</fullName>
    </submittedName>
</protein>
<dbReference type="EMBL" id="CP119108">
    <property type="protein sequence ID" value="WEG09106.1"/>
    <property type="molecule type" value="Genomic_DNA"/>
</dbReference>
<sequence length="147" mass="15953">MSTPRNEKMMPSAARSCMNWLTFIGKNPTAARCAPEHASSTLTLPERLVPRRSCRACMSRRTCSENPRNSIPTTIIVALKVCPEKSRNVPSSLNCERHQSVSVVVTIETAVPRISITVTSAAHRGAVGRNRIGNRVGSKRSAGIGLK</sequence>
<dbReference type="Proteomes" id="UP001214553">
    <property type="component" value="Chromosome"/>
</dbReference>
<gene>
    <name evidence="1" type="ORF">PU630_00660</name>
</gene>
<accession>A0ABY8C227</accession>
<name>A0ABY8C227_9MICO</name>